<dbReference type="EMBL" id="KX524058">
    <property type="protein sequence ID" value="ARQ83469.1"/>
    <property type="molecule type" value="mRNA"/>
</dbReference>
<comment type="similarity">
    <text evidence="2">Belongs to the bHLH protein family.</text>
</comment>
<dbReference type="OrthoDB" id="687495at2759"/>
<dbReference type="PANTHER" id="PTHR45914:SF59">
    <property type="entry name" value="TRANSCRIPTION FACTOR BHLH83-LIKE"/>
    <property type="match status" value="1"/>
</dbReference>
<sequence>MALVGQPATFCYDGFVGDGAPAFMDVGFGYGYDHHSHLLEEECLLGSHAHGWELPTGNLGAGAPGSINTFVGHDVGWTRPAGRMSSSSSVLAFDSQGEDNCAAATWMDMDAVDQLSYSPSTAPAAAAPAGSFSFEGCGGNDRTAASPSHKRPRAHAEAQRGTDQESTTPPKKQCGGDRKSAVKPTKTSATTSSTKDPQSDAAKTRRERIGERLRVLQELVPNGSKVDMVTMLDKAITYVKFMQLQLTVLETDAFWPAQGGEAPEISQVKAALDAIILSSSQQPRQWS</sequence>
<reference evidence="9" key="2">
    <citation type="submission" date="2016-07" db="EMBL/GenBank/DDBJ databases">
        <authorList>
            <person name="Kim C.M."/>
            <person name="Dolan L."/>
        </authorList>
    </citation>
    <scope>NUCLEOTIDE SEQUENCE</scope>
    <source>
        <strain evidence="9">HvRSL3</strain>
    </source>
</reference>
<dbReference type="HOGENOM" id="CLU_1157812_0_0_1"/>
<dbReference type="Gramene" id="HORVU.MOREX.r2.7HG0560740.1">
    <property type="protein sequence ID" value="HORVU.MOREX.r2.7HG0560740.1"/>
    <property type="gene ID" value="HORVU.MOREX.r2.7HG0560740"/>
</dbReference>
<dbReference type="PROSITE" id="PS50888">
    <property type="entry name" value="BHLH"/>
    <property type="match status" value="1"/>
</dbReference>
<dbReference type="Pfam" id="PF00010">
    <property type="entry name" value="HLH"/>
    <property type="match status" value="1"/>
</dbReference>
<proteinExistence type="evidence at transcript level"/>
<dbReference type="SUPFAM" id="SSF47459">
    <property type="entry name" value="HLH, helix-loop-helix DNA-binding domain"/>
    <property type="match status" value="1"/>
</dbReference>
<keyword evidence="4" id="KW-0238">DNA-binding</keyword>
<keyword evidence="3" id="KW-0805">Transcription regulation</keyword>
<evidence type="ECO:0000256" key="4">
    <source>
        <dbReference type="ARBA" id="ARBA00023125"/>
    </source>
</evidence>
<accession>M0VV31</accession>
<protein>
    <submittedName>
        <fullName evidence="9">BHLH</fullName>
    </submittedName>
</protein>
<name>M0VV31_HORVV</name>
<dbReference type="EnsemblPlants" id="HORVU.MOREX.r3.7HG0675770.1">
    <property type="protein sequence ID" value="HORVU.MOREX.r3.7HG0675770.1"/>
    <property type="gene ID" value="HORVU.MOREX.r3.7HG0675770"/>
</dbReference>
<feature type="region of interest" description="Disordered" evidence="7">
    <location>
        <begin position="137"/>
        <end position="206"/>
    </location>
</feature>
<dbReference type="GO" id="GO:0005634">
    <property type="term" value="C:nucleus"/>
    <property type="evidence" value="ECO:0007669"/>
    <property type="project" value="UniProtKB-SubCell"/>
</dbReference>
<keyword evidence="5" id="KW-0804">Transcription</keyword>
<evidence type="ECO:0000256" key="2">
    <source>
        <dbReference type="ARBA" id="ARBA00005510"/>
    </source>
</evidence>
<evidence type="ECO:0000256" key="3">
    <source>
        <dbReference type="ARBA" id="ARBA00023015"/>
    </source>
</evidence>
<reference evidence="10" key="4">
    <citation type="submission" date="2022-01" db="UniProtKB">
        <authorList>
            <consortium name="EnsemblPlants"/>
        </authorList>
    </citation>
    <scope>IDENTIFICATION</scope>
    <source>
        <strain evidence="10">subsp. vulgare</strain>
    </source>
</reference>
<evidence type="ECO:0000313" key="9">
    <source>
        <dbReference type="EMBL" id="ARQ83469.1"/>
    </source>
</evidence>
<reference evidence="11" key="1">
    <citation type="journal article" date="2012" name="Nature">
        <title>A physical, genetic and functional sequence assembly of the barley genome.</title>
        <authorList>
            <consortium name="The International Barley Genome Sequencing Consortium"/>
            <person name="Mayer K.F."/>
            <person name="Waugh R."/>
            <person name="Brown J.W."/>
            <person name="Schulman A."/>
            <person name="Langridge P."/>
            <person name="Platzer M."/>
            <person name="Fincher G.B."/>
            <person name="Muehlbauer G.J."/>
            <person name="Sato K."/>
            <person name="Close T.J."/>
            <person name="Wise R.P."/>
            <person name="Stein N."/>
        </authorList>
    </citation>
    <scope>NUCLEOTIDE SEQUENCE [LARGE SCALE GENOMIC DNA]</scope>
    <source>
        <strain evidence="11">cv. Morex</strain>
    </source>
</reference>
<dbReference type="GO" id="GO:0003700">
    <property type="term" value="F:DNA-binding transcription factor activity"/>
    <property type="evidence" value="ECO:0007669"/>
    <property type="project" value="InterPro"/>
</dbReference>
<dbReference type="GO" id="GO:0048766">
    <property type="term" value="P:root hair initiation"/>
    <property type="evidence" value="ECO:0007669"/>
    <property type="project" value="UniProtKB-ARBA"/>
</dbReference>
<dbReference type="SMR" id="M0VV31"/>
<dbReference type="RefSeq" id="XP_044960042.1">
    <property type="nucleotide sequence ID" value="XM_045104107.1"/>
</dbReference>
<evidence type="ECO:0000256" key="1">
    <source>
        <dbReference type="ARBA" id="ARBA00004123"/>
    </source>
</evidence>
<dbReference type="Gene3D" id="4.10.280.10">
    <property type="entry name" value="Helix-loop-helix DNA-binding domain"/>
    <property type="match status" value="1"/>
</dbReference>
<dbReference type="Gramene" id="HORVU.MOREX.r3.7HG0675770.1">
    <property type="protein sequence ID" value="HORVU.MOREX.r3.7HG0675770.1"/>
    <property type="gene ID" value="HORVU.MOREX.r3.7HG0675770"/>
</dbReference>
<dbReference type="GO" id="GO:0046983">
    <property type="term" value="F:protein dimerization activity"/>
    <property type="evidence" value="ECO:0007669"/>
    <property type="project" value="InterPro"/>
</dbReference>
<evidence type="ECO:0000313" key="11">
    <source>
        <dbReference type="Proteomes" id="UP000011116"/>
    </source>
</evidence>
<comment type="subcellular location">
    <subcellularLocation>
        <location evidence="1">Nucleus</location>
    </subcellularLocation>
</comment>
<dbReference type="InterPro" id="IPR045843">
    <property type="entry name" value="IND-like"/>
</dbReference>
<dbReference type="PANTHER" id="PTHR45914">
    <property type="entry name" value="TRANSCRIPTION FACTOR HEC3-RELATED"/>
    <property type="match status" value="1"/>
</dbReference>
<feature type="compositionally biased region" description="Low complexity" evidence="7">
    <location>
        <begin position="182"/>
        <end position="195"/>
    </location>
</feature>
<dbReference type="InterPro" id="IPR011598">
    <property type="entry name" value="bHLH_dom"/>
</dbReference>
<evidence type="ECO:0000313" key="10">
    <source>
        <dbReference type="EnsemblPlants" id="HORVU.MOREX.r3.7HG0675770.1"/>
    </source>
</evidence>
<dbReference type="InterPro" id="IPR036638">
    <property type="entry name" value="HLH_DNA-bd_sf"/>
</dbReference>
<dbReference type="SMART" id="SM00353">
    <property type="entry name" value="HLH"/>
    <property type="match status" value="1"/>
</dbReference>
<keyword evidence="11" id="KW-1185">Reference proteome</keyword>
<organism evidence="9">
    <name type="scientific">Hordeum vulgare subsp. vulgare</name>
    <name type="common">Domesticated barley</name>
    <dbReference type="NCBI Taxonomy" id="112509"/>
    <lineage>
        <taxon>Eukaryota</taxon>
        <taxon>Viridiplantae</taxon>
        <taxon>Streptophyta</taxon>
        <taxon>Embryophyta</taxon>
        <taxon>Tracheophyta</taxon>
        <taxon>Spermatophyta</taxon>
        <taxon>Magnoliopsida</taxon>
        <taxon>Liliopsida</taxon>
        <taxon>Poales</taxon>
        <taxon>Poaceae</taxon>
        <taxon>BOP clade</taxon>
        <taxon>Pooideae</taxon>
        <taxon>Triticodae</taxon>
        <taxon>Triticeae</taxon>
        <taxon>Hordeinae</taxon>
        <taxon>Hordeum</taxon>
    </lineage>
</organism>
<feature type="domain" description="BHLH" evidence="8">
    <location>
        <begin position="193"/>
        <end position="242"/>
    </location>
</feature>
<evidence type="ECO:0000259" key="8">
    <source>
        <dbReference type="PROSITE" id="PS50888"/>
    </source>
</evidence>
<feature type="compositionally biased region" description="Basic and acidic residues" evidence="7">
    <location>
        <begin position="154"/>
        <end position="163"/>
    </location>
</feature>
<gene>
    <name evidence="10" type="primary">LOC123411167</name>
</gene>
<dbReference type="GO" id="GO:0003677">
    <property type="term" value="F:DNA binding"/>
    <property type="evidence" value="ECO:0007669"/>
    <property type="project" value="UniProtKB-KW"/>
</dbReference>
<dbReference type="CDD" id="cd11454">
    <property type="entry name" value="bHLH_AtIND_like"/>
    <property type="match status" value="1"/>
</dbReference>
<reference evidence="10" key="3">
    <citation type="submission" date="2020-10" db="EMBL/GenBank/DDBJ databases">
        <authorList>
            <person name="Scholz U."/>
            <person name="Mascher M."/>
            <person name="Fiebig A."/>
        </authorList>
    </citation>
    <scope>NUCLEOTIDE SEQUENCE [LARGE SCALE GENOMIC DNA]</scope>
    <source>
        <strain evidence="10">cv. Morex</strain>
    </source>
</reference>
<evidence type="ECO:0000256" key="6">
    <source>
        <dbReference type="ARBA" id="ARBA00023242"/>
    </source>
</evidence>
<keyword evidence="6" id="KW-0539">Nucleus</keyword>
<dbReference type="GeneID" id="123411167"/>
<evidence type="ECO:0000256" key="7">
    <source>
        <dbReference type="SAM" id="MobiDB-lite"/>
    </source>
</evidence>
<dbReference type="KEGG" id="hvg:123411167"/>
<dbReference type="Proteomes" id="UP000011116">
    <property type="component" value="Chromosome 7H"/>
</dbReference>
<dbReference type="FunFam" id="4.10.280.10:FF:000046">
    <property type="entry name" value="Transcription factor bHLH83"/>
    <property type="match status" value="1"/>
</dbReference>
<evidence type="ECO:0000256" key="5">
    <source>
        <dbReference type="ARBA" id="ARBA00023163"/>
    </source>
</evidence>
<dbReference type="AlphaFoldDB" id="M0VV31"/>